<dbReference type="RefSeq" id="WP_092440987.1">
    <property type="nucleotide sequence ID" value="NZ_FMYP01000116.1"/>
</dbReference>
<name>A0A1G6T9D3_9BACT</name>
<keyword evidence="1" id="KW-0472">Membrane</keyword>
<evidence type="ECO:0000313" key="5">
    <source>
        <dbReference type="Proteomes" id="UP000199452"/>
    </source>
</evidence>
<keyword evidence="5" id="KW-1185">Reference proteome</keyword>
<evidence type="ECO:0000256" key="1">
    <source>
        <dbReference type="SAM" id="Phobius"/>
    </source>
</evidence>
<dbReference type="STRING" id="1640674.SAMN05216323_11163"/>
<evidence type="ECO:0000259" key="3">
    <source>
        <dbReference type="Pfam" id="PF22570"/>
    </source>
</evidence>
<reference evidence="4 5" key="1">
    <citation type="submission" date="2016-09" db="EMBL/GenBank/DDBJ databases">
        <authorList>
            <person name="Capua I."/>
            <person name="De Benedictis P."/>
            <person name="Joannis T."/>
            <person name="Lombin L.H."/>
            <person name="Cattoli G."/>
        </authorList>
    </citation>
    <scope>NUCLEOTIDE SEQUENCE [LARGE SCALE GENOMIC DNA]</scope>
    <source>
        <strain evidence="4 5">A7P-90m</strain>
    </source>
</reference>
<dbReference type="EMBL" id="FMYP01000116">
    <property type="protein sequence ID" value="SDD25668.1"/>
    <property type="molecule type" value="Genomic_DNA"/>
</dbReference>
<feature type="transmembrane region" description="Helical" evidence="1">
    <location>
        <begin position="43"/>
        <end position="60"/>
    </location>
</feature>
<dbReference type="AlphaFoldDB" id="A0A1G6T9D3"/>
<dbReference type="Pfam" id="PF09922">
    <property type="entry name" value="LiaF-like_C"/>
    <property type="match status" value="1"/>
</dbReference>
<dbReference type="InterPro" id="IPR024425">
    <property type="entry name" value="LiaF-like_C"/>
</dbReference>
<proteinExistence type="predicted"/>
<feature type="transmembrane region" description="Helical" evidence="1">
    <location>
        <begin position="67"/>
        <end position="85"/>
    </location>
</feature>
<feature type="transmembrane region" description="Helical" evidence="1">
    <location>
        <begin position="16"/>
        <end position="37"/>
    </location>
</feature>
<dbReference type="OrthoDB" id="129627at2"/>
<feature type="domain" description="LiaF transmembrane" evidence="3">
    <location>
        <begin position="17"/>
        <end position="110"/>
    </location>
</feature>
<gene>
    <name evidence="4" type="ORF">SAMN05216323_11163</name>
</gene>
<evidence type="ECO:0000313" key="4">
    <source>
        <dbReference type="EMBL" id="SDD25668.1"/>
    </source>
</evidence>
<feature type="domain" description="Cell wall-active antibiotics response LiaF-like C-terminal" evidence="2">
    <location>
        <begin position="153"/>
        <end position="210"/>
    </location>
</feature>
<dbReference type="PANTHER" id="PTHR40763">
    <property type="entry name" value="MEMBRANE PROTEIN-RELATED"/>
    <property type="match status" value="1"/>
</dbReference>
<accession>A0A1G6T9D3</accession>
<dbReference type="Proteomes" id="UP000199452">
    <property type="component" value="Unassembled WGS sequence"/>
</dbReference>
<dbReference type="Pfam" id="PF22570">
    <property type="entry name" value="LiaF-TM"/>
    <property type="match status" value="1"/>
</dbReference>
<evidence type="ECO:0000259" key="2">
    <source>
        <dbReference type="Pfam" id="PF09922"/>
    </source>
</evidence>
<feature type="transmembrane region" description="Helical" evidence="1">
    <location>
        <begin position="91"/>
        <end position="112"/>
    </location>
</feature>
<protein>
    <submittedName>
        <fullName evidence="4">Predicted membrane protein</fullName>
    </submittedName>
</protein>
<sequence length="244" mass="26594">MERIYCEHRPRKMKKAIFGLLVITAGAVWLAANLGYIEPGIKHILFSWPMLLFSIGLINLADRDSRFTGLVLTLIGGFFLASRVINTPYDFIGIYWPVLVIGLGIIIFFNAIGQKIFGGKLNHNRCTNTSTTGDLDELNIFGGSKKKISNKTFSGGKMVNIFGGAEIDLTQADMVDGTSMLEVVCIFGGVTLIVPSEWSIQVSVVSILGGFGDKRTIIQSKVDPNKVLLIRGLAIFGGGEIKSY</sequence>
<organism evidence="4 5">
    <name type="scientific">Williamwhitmania taraxaci</name>
    <dbReference type="NCBI Taxonomy" id="1640674"/>
    <lineage>
        <taxon>Bacteria</taxon>
        <taxon>Pseudomonadati</taxon>
        <taxon>Bacteroidota</taxon>
        <taxon>Bacteroidia</taxon>
        <taxon>Bacteroidales</taxon>
        <taxon>Williamwhitmaniaceae</taxon>
        <taxon>Williamwhitmania</taxon>
    </lineage>
</organism>
<keyword evidence="1" id="KW-1133">Transmembrane helix</keyword>
<dbReference type="PANTHER" id="PTHR40763:SF5">
    <property type="entry name" value="MEMBRANE PROTEIN"/>
    <property type="match status" value="1"/>
</dbReference>
<dbReference type="InterPro" id="IPR054331">
    <property type="entry name" value="LiaF_TM"/>
</dbReference>
<keyword evidence="1" id="KW-0812">Transmembrane</keyword>